<reference evidence="3 4" key="1">
    <citation type="submission" date="2019-02" db="EMBL/GenBank/DDBJ databases">
        <title>The Batch Genome Submission of Acinetobacter spp. strains.</title>
        <authorList>
            <person name="Qin J."/>
            <person name="Hu Y."/>
            <person name="Ye H."/>
            <person name="Wei L."/>
            <person name="Feng Y."/>
            <person name="Zong Z."/>
        </authorList>
    </citation>
    <scope>NUCLEOTIDE SEQUENCE [LARGE SCALE GENOMIC DNA]</scope>
    <source>
        <strain evidence="3 4">WCHABo060081</strain>
    </source>
</reference>
<dbReference type="PANTHER" id="PTHR36919:SF3">
    <property type="entry name" value="BLL5882 PROTEIN"/>
    <property type="match status" value="1"/>
</dbReference>
<evidence type="ECO:0000256" key="1">
    <source>
        <dbReference type="SAM" id="SignalP"/>
    </source>
</evidence>
<dbReference type="EMBL" id="SGSU01000001">
    <property type="protein sequence ID" value="RZG69948.1"/>
    <property type="molecule type" value="Genomic_DNA"/>
</dbReference>
<dbReference type="PANTHER" id="PTHR36919">
    <property type="entry name" value="BLR1215 PROTEIN"/>
    <property type="match status" value="1"/>
</dbReference>
<dbReference type="STRING" id="202951.GCA_001485025_01098"/>
<organism evidence="3 4">
    <name type="scientific">Acinetobacter bouvetii</name>
    <dbReference type="NCBI Taxonomy" id="202951"/>
    <lineage>
        <taxon>Bacteria</taxon>
        <taxon>Pseudomonadati</taxon>
        <taxon>Pseudomonadota</taxon>
        <taxon>Gammaproteobacteria</taxon>
        <taxon>Moraxellales</taxon>
        <taxon>Moraxellaceae</taxon>
        <taxon>Acinetobacter</taxon>
    </lineage>
</organism>
<dbReference type="Pfam" id="PF09917">
    <property type="entry name" value="DUF2147"/>
    <property type="match status" value="1"/>
</dbReference>
<name>A0A4Q7B4Y2_9GAMM</name>
<dbReference type="InterPro" id="IPR019223">
    <property type="entry name" value="DUF2147"/>
</dbReference>
<protein>
    <submittedName>
        <fullName evidence="3">DUF2147 domain-containing protein</fullName>
    </submittedName>
</protein>
<dbReference type="Gene3D" id="2.40.128.520">
    <property type="match status" value="1"/>
</dbReference>
<keyword evidence="1" id="KW-0732">Signal</keyword>
<evidence type="ECO:0000313" key="3">
    <source>
        <dbReference type="EMBL" id="RZG69948.1"/>
    </source>
</evidence>
<feature type="signal peptide" evidence="1">
    <location>
        <begin position="1"/>
        <end position="21"/>
    </location>
</feature>
<sequence>MNQKCLFSLFAFFTFSLQVQAADISGTWKTIDDKTGYARAEVKISKLKDGSYAGKIVKIHAIPNRPAISHCVKCEGKLKNAPLLGLSILSGFEHSSEKANEYINGTIMDPLSGNIYQSKGQLNARGNVLTLRGYVGTTLLGRTVSWIRID</sequence>
<feature type="domain" description="DUF2147" evidence="2">
    <location>
        <begin position="26"/>
        <end position="148"/>
    </location>
</feature>
<gene>
    <name evidence="3" type="ORF">EXE25_01310</name>
</gene>
<evidence type="ECO:0000313" key="4">
    <source>
        <dbReference type="Proteomes" id="UP000293483"/>
    </source>
</evidence>
<comment type="caution">
    <text evidence="3">The sequence shown here is derived from an EMBL/GenBank/DDBJ whole genome shotgun (WGS) entry which is preliminary data.</text>
</comment>
<accession>A0A4Q7B4Y2</accession>
<dbReference type="RefSeq" id="WP_130143815.1">
    <property type="nucleotide sequence ID" value="NZ_SGSU01000001.1"/>
</dbReference>
<evidence type="ECO:0000259" key="2">
    <source>
        <dbReference type="Pfam" id="PF09917"/>
    </source>
</evidence>
<dbReference type="AlphaFoldDB" id="A0A4Q7B4Y2"/>
<feature type="chain" id="PRO_5020896118" evidence="1">
    <location>
        <begin position="22"/>
        <end position="150"/>
    </location>
</feature>
<proteinExistence type="predicted"/>
<dbReference type="Proteomes" id="UP000293483">
    <property type="component" value="Unassembled WGS sequence"/>
</dbReference>